<reference evidence="2" key="1">
    <citation type="submission" date="2015-07" db="EMBL/GenBank/DDBJ databases">
        <title>MeaNS - Measles Nucleotide Surveillance Program.</title>
        <authorList>
            <person name="Tran T."/>
            <person name="Druce J."/>
        </authorList>
    </citation>
    <scope>NUCLEOTIDE SEQUENCE</scope>
    <source>
        <strain evidence="2">UCB-OBI-ISO-001</strain>
        <tissue evidence="2">Gonad</tissue>
    </source>
</reference>
<dbReference type="AlphaFoldDB" id="A0A0L8H0A1"/>
<keyword evidence="1" id="KW-0472">Membrane</keyword>
<gene>
    <name evidence="2" type="ORF">OCBIM_22024877mg</name>
</gene>
<proteinExistence type="predicted"/>
<keyword evidence="1" id="KW-1133">Transmembrane helix</keyword>
<sequence length="52" mass="6003">MKHLRMLKQTAVYSLKLVLILGVFVWKYSTPWLANCMKQALIPEGTPLSVWV</sequence>
<accession>A0A0L8H0A1</accession>
<feature type="transmembrane region" description="Helical" evidence="1">
    <location>
        <begin position="12"/>
        <end position="29"/>
    </location>
</feature>
<evidence type="ECO:0000313" key="2">
    <source>
        <dbReference type="EMBL" id="KOF82716.1"/>
    </source>
</evidence>
<protein>
    <submittedName>
        <fullName evidence="2">Uncharacterized protein</fullName>
    </submittedName>
</protein>
<name>A0A0L8H0A1_OCTBM</name>
<organism evidence="2">
    <name type="scientific">Octopus bimaculoides</name>
    <name type="common">California two-spotted octopus</name>
    <dbReference type="NCBI Taxonomy" id="37653"/>
    <lineage>
        <taxon>Eukaryota</taxon>
        <taxon>Metazoa</taxon>
        <taxon>Spiralia</taxon>
        <taxon>Lophotrochozoa</taxon>
        <taxon>Mollusca</taxon>
        <taxon>Cephalopoda</taxon>
        <taxon>Coleoidea</taxon>
        <taxon>Octopodiformes</taxon>
        <taxon>Octopoda</taxon>
        <taxon>Incirrata</taxon>
        <taxon>Octopodidae</taxon>
        <taxon>Octopus</taxon>
    </lineage>
</organism>
<keyword evidence="1" id="KW-0812">Transmembrane</keyword>
<dbReference type="EMBL" id="KQ419644">
    <property type="protein sequence ID" value="KOF82716.1"/>
    <property type="molecule type" value="Genomic_DNA"/>
</dbReference>
<evidence type="ECO:0000256" key="1">
    <source>
        <dbReference type="SAM" id="Phobius"/>
    </source>
</evidence>